<accession>A0ABP5SG99</accession>
<gene>
    <name evidence="2" type="ORF">GCM10010170_008630</name>
</gene>
<organism evidence="2 3">
    <name type="scientific">Dactylosporangium salmoneum</name>
    <dbReference type="NCBI Taxonomy" id="53361"/>
    <lineage>
        <taxon>Bacteria</taxon>
        <taxon>Bacillati</taxon>
        <taxon>Actinomycetota</taxon>
        <taxon>Actinomycetes</taxon>
        <taxon>Micromonosporales</taxon>
        <taxon>Micromonosporaceae</taxon>
        <taxon>Dactylosporangium</taxon>
    </lineage>
</organism>
<dbReference type="Pfam" id="PF07963">
    <property type="entry name" value="N_methyl"/>
    <property type="match status" value="1"/>
</dbReference>
<keyword evidence="1" id="KW-0812">Transmembrane</keyword>
<dbReference type="InterPro" id="IPR012902">
    <property type="entry name" value="N_methyl_site"/>
</dbReference>
<keyword evidence="3" id="KW-1185">Reference proteome</keyword>
<feature type="transmembrane region" description="Helical" evidence="1">
    <location>
        <begin position="12"/>
        <end position="35"/>
    </location>
</feature>
<dbReference type="EMBL" id="BAAARV010000005">
    <property type="protein sequence ID" value="GAA2330583.1"/>
    <property type="molecule type" value="Genomic_DNA"/>
</dbReference>
<dbReference type="RefSeq" id="WP_344610870.1">
    <property type="nucleotide sequence ID" value="NZ_BAAARV010000005.1"/>
</dbReference>
<evidence type="ECO:0000313" key="2">
    <source>
        <dbReference type="EMBL" id="GAA2330583.1"/>
    </source>
</evidence>
<evidence type="ECO:0000256" key="1">
    <source>
        <dbReference type="SAM" id="Phobius"/>
    </source>
</evidence>
<comment type="caution">
    <text evidence="2">The sequence shown here is derived from an EMBL/GenBank/DDBJ whole genome shotgun (WGS) entry which is preliminary data.</text>
</comment>
<dbReference type="SUPFAM" id="SSF54523">
    <property type="entry name" value="Pili subunits"/>
    <property type="match status" value="1"/>
</dbReference>
<name>A0ABP5SG99_9ACTN</name>
<protein>
    <submittedName>
        <fullName evidence="2">Prepilin-type N-terminal cleavage/methylation domain-containing protein</fullName>
    </submittedName>
</protein>
<reference evidence="3" key="1">
    <citation type="journal article" date="2019" name="Int. J. Syst. Evol. Microbiol.">
        <title>The Global Catalogue of Microorganisms (GCM) 10K type strain sequencing project: providing services to taxonomists for standard genome sequencing and annotation.</title>
        <authorList>
            <consortium name="The Broad Institute Genomics Platform"/>
            <consortium name="The Broad Institute Genome Sequencing Center for Infectious Disease"/>
            <person name="Wu L."/>
            <person name="Ma J."/>
        </authorList>
    </citation>
    <scope>NUCLEOTIDE SEQUENCE [LARGE SCALE GENOMIC DNA]</scope>
    <source>
        <strain evidence="3">JCM 3272</strain>
    </source>
</reference>
<keyword evidence="1" id="KW-0472">Membrane</keyword>
<keyword evidence="1" id="KW-1133">Transmembrane helix</keyword>
<dbReference type="NCBIfam" id="TIGR02532">
    <property type="entry name" value="IV_pilin_GFxxxE"/>
    <property type="match status" value="1"/>
</dbReference>
<evidence type="ECO:0000313" key="3">
    <source>
        <dbReference type="Proteomes" id="UP001501444"/>
    </source>
</evidence>
<dbReference type="InterPro" id="IPR045584">
    <property type="entry name" value="Pilin-like"/>
</dbReference>
<dbReference type="Proteomes" id="UP001501444">
    <property type="component" value="Unassembled WGS sequence"/>
</dbReference>
<proteinExistence type="predicted"/>
<sequence>MKADPNDRGETLIELLVTVIIVGVAVVALVGGIATSIRMSDIHRKQAQAGAYVRAFGEAIVNSVRTGVPTTYTACAGMLTYWTAYPAHPDGGTAYIPAITGVKYWNPTSKAFEASCITDSGVQKVSLKVSTSDNKVAETLDVIIRKPCSEASPCA</sequence>